<reference evidence="4" key="2">
    <citation type="submission" date="2021-04" db="EMBL/GenBank/DDBJ databases">
        <authorList>
            <person name="Podell S."/>
        </authorList>
    </citation>
    <scope>NUCLEOTIDE SEQUENCE</scope>
    <source>
        <strain evidence="4">Hildebrandi</strain>
    </source>
</reference>
<sequence>MNCTAAVLLQLVLLLSIGQDKRWDRADAYSLYLLSLAKEESPSSPADGHNDSAVEFGRQGIAGMSAALPLGRSLRHVLVVDAQQPCNRNSKQSNNLLGFDGVAPSHIASTSRKNVEKYETVKFWVGTVVHEPFIVSCRKVIIATGVTDVLPSFVPGLQECWGKSVIHCPYCHGYEYRHKATALWISSPTQLWQMVPVIRTMTEQLCVVGWNEYETTEMEGASRKQQLESRIITVYQEPVTEILHQEGCMTSLRLRDGEELPMDALYIRPLLQQNFPVQLEWGKEPLSILLDDKGYVQVDAETQKTSVDGIMARGDCTTANRALSIAIASGTRAAKTLNYELCIEDWGALV</sequence>
<keyword evidence="5" id="KW-1185">Reference proteome</keyword>
<comment type="caution">
    <text evidence="4">The sequence shown here is derived from an EMBL/GenBank/DDBJ whole genome shotgun (WGS) entry which is preliminary data.</text>
</comment>
<organism evidence="4 5">
    <name type="scientific">Nitzschia inconspicua</name>
    <dbReference type="NCBI Taxonomy" id="303405"/>
    <lineage>
        <taxon>Eukaryota</taxon>
        <taxon>Sar</taxon>
        <taxon>Stramenopiles</taxon>
        <taxon>Ochrophyta</taxon>
        <taxon>Bacillariophyta</taxon>
        <taxon>Bacillariophyceae</taxon>
        <taxon>Bacillariophycidae</taxon>
        <taxon>Bacillariales</taxon>
        <taxon>Bacillariaceae</taxon>
        <taxon>Nitzschia</taxon>
    </lineage>
</organism>
<evidence type="ECO:0000256" key="1">
    <source>
        <dbReference type="ARBA" id="ARBA00022630"/>
    </source>
</evidence>
<keyword evidence="3" id="KW-0732">Signal</keyword>
<dbReference type="OrthoDB" id="10260355at2759"/>
<dbReference type="AlphaFoldDB" id="A0A9K3KGP6"/>
<gene>
    <name evidence="4" type="ORF">IV203_020929</name>
</gene>
<dbReference type="EMBL" id="JAGRRH010000024">
    <property type="protein sequence ID" value="KAG7342984.1"/>
    <property type="molecule type" value="Genomic_DNA"/>
</dbReference>
<evidence type="ECO:0000313" key="4">
    <source>
        <dbReference type="EMBL" id="KAG7342984.1"/>
    </source>
</evidence>
<dbReference type="InterPro" id="IPR050097">
    <property type="entry name" value="Ferredoxin-NADP_redctase_2"/>
</dbReference>
<reference evidence="4" key="1">
    <citation type="journal article" date="2021" name="Sci. Rep.">
        <title>Diploid genomic architecture of Nitzschia inconspicua, an elite biomass production diatom.</title>
        <authorList>
            <person name="Oliver A."/>
            <person name="Podell S."/>
            <person name="Pinowska A."/>
            <person name="Traller J.C."/>
            <person name="Smith S.R."/>
            <person name="McClure R."/>
            <person name="Beliaev A."/>
            <person name="Bohutskyi P."/>
            <person name="Hill E.A."/>
            <person name="Rabines A."/>
            <person name="Zheng H."/>
            <person name="Allen L.Z."/>
            <person name="Kuo A."/>
            <person name="Grigoriev I.V."/>
            <person name="Allen A.E."/>
            <person name="Hazlebeck D."/>
            <person name="Allen E.E."/>
        </authorList>
    </citation>
    <scope>NUCLEOTIDE SEQUENCE</scope>
    <source>
        <strain evidence="4">Hildebrandi</strain>
    </source>
</reference>
<accession>A0A9K3KGP6</accession>
<evidence type="ECO:0000256" key="2">
    <source>
        <dbReference type="ARBA" id="ARBA00023002"/>
    </source>
</evidence>
<feature type="chain" id="PRO_5039954451" evidence="3">
    <location>
        <begin position="19"/>
        <end position="350"/>
    </location>
</feature>
<dbReference type="PANTHER" id="PTHR48105">
    <property type="entry name" value="THIOREDOXIN REDUCTASE 1-RELATED-RELATED"/>
    <property type="match status" value="1"/>
</dbReference>
<keyword evidence="2" id="KW-0560">Oxidoreductase</keyword>
<evidence type="ECO:0000256" key="3">
    <source>
        <dbReference type="SAM" id="SignalP"/>
    </source>
</evidence>
<dbReference type="GO" id="GO:0016491">
    <property type="term" value="F:oxidoreductase activity"/>
    <property type="evidence" value="ECO:0007669"/>
    <property type="project" value="UniProtKB-KW"/>
</dbReference>
<name>A0A9K3KGP6_9STRA</name>
<feature type="signal peptide" evidence="3">
    <location>
        <begin position="1"/>
        <end position="18"/>
    </location>
</feature>
<keyword evidence="1" id="KW-0285">Flavoprotein</keyword>
<proteinExistence type="predicted"/>
<protein>
    <submittedName>
        <fullName evidence="4">FAD-dependent pyridine nucleotide-disulfide oxidoreductase</fullName>
    </submittedName>
</protein>
<evidence type="ECO:0000313" key="5">
    <source>
        <dbReference type="Proteomes" id="UP000693970"/>
    </source>
</evidence>
<dbReference type="Proteomes" id="UP000693970">
    <property type="component" value="Unassembled WGS sequence"/>
</dbReference>